<evidence type="ECO:0000256" key="6">
    <source>
        <dbReference type="SAM" id="MobiDB-lite"/>
    </source>
</evidence>
<comment type="cofactor">
    <cofactor evidence="1">
        <name>Co(2+)</name>
        <dbReference type="ChEBI" id="CHEBI:48828"/>
    </cofactor>
</comment>
<evidence type="ECO:0000256" key="2">
    <source>
        <dbReference type="ARBA" id="ARBA00022723"/>
    </source>
</evidence>
<feature type="region of interest" description="Disordered" evidence="6">
    <location>
        <begin position="120"/>
        <end position="197"/>
    </location>
</feature>
<feature type="region of interest" description="Disordered" evidence="6">
    <location>
        <begin position="1"/>
        <end position="35"/>
    </location>
</feature>
<dbReference type="GO" id="GO:0046872">
    <property type="term" value="F:metal ion binding"/>
    <property type="evidence" value="ECO:0007669"/>
    <property type="project" value="UniProtKB-KW"/>
</dbReference>
<feature type="domain" description="NodB homology" evidence="8">
    <location>
        <begin position="212"/>
        <end position="404"/>
    </location>
</feature>
<dbReference type="Pfam" id="PF01522">
    <property type="entry name" value="Polysacc_deac_1"/>
    <property type="match status" value="1"/>
</dbReference>
<keyword evidence="7" id="KW-0812">Transmembrane</keyword>
<dbReference type="GO" id="GO:0005975">
    <property type="term" value="P:carbohydrate metabolic process"/>
    <property type="evidence" value="ECO:0007669"/>
    <property type="project" value="InterPro"/>
</dbReference>
<dbReference type="STRING" id="1344416.A0A139AC01"/>
<dbReference type="OrthoDB" id="2145317at2759"/>
<accession>A0A139AC01</accession>
<dbReference type="PANTHER" id="PTHR46471:SF2">
    <property type="entry name" value="CHITIN DEACETYLASE-RELATED"/>
    <property type="match status" value="1"/>
</dbReference>
<dbReference type="Proteomes" id="UP000070544">
    <property type="component" value="Unassembled WGS sequence"/>
</dbReference>
<dbReference type="AlphaFoldDB" id="A0A139AC01"/>
<feature type="compositionally biased region" description="Polar residues" evidence="6">
    <location>
        <begin position="1"/>
        <end position="15"/>
    </location>
</feature>
<keyword evidence="2" id="KW-0479">Metal-binding</keyword>
<evidence type="ECO:0000313" key="9">
    <source>
        <dbReference type="EMBL" id="KXS14287.1"/>
    </source>
</evidence>
<evidence type="ECO:0000313" key="10">
    <source>
        <dbReference type="Proteomes" id="UP000070544"/>
    </source>
</evidence>
<feature type="compositionally biased region" description="Polar residues" evidence="6">
    <location>
        <begin position="23"/>
        <end position="35"/>
    </location>
</feature>
<organism evidence="9 10">
    <name type="scientific">Gonapodya prolifera (strain JEL478)</name>
    <name type="common">Monoblepharis prolifera</name>
    <dbReference type="NCBI Taxonomy" id="1344416"/>
    <lineage>
        <taxon>Eukaryota</taxon>
        <taxon>Fungi</taxon>
        <taxon>Fungi incertae sedis</taxon>
        <taxon>Chytridiomycota</taxon>
        <taxon>Chytridiomycota incertae sedis</taxon>
        <taxon>Monoblepharidomycetes</taxon>
        <taxon>Monoblepharidales</taxon>
        <taxon>Gonapodyaceae</taxon>
        <taxon>Gonapodya</taxon>
    </lineage>
</organism>
<gene>
    <name evidence="9" type="ORF">M427DRAFT_57769</name>
</gene>
<name>A0A139AC01_GONPJ</name>
<protein>
    <submittedName>
        <fullName evidence="9">Carbohydrate esterase family 4 protein</fullName>
    </submittedName>
</protein>
<dbReference type="EMBL" id="KQ965770">
    <property type="protein sequence ID" value="KXS14287.1"/>
    <property type="molecule type" value="Genomic_DNA"/>
</dbReference>
<keyword evidence="3" id="KW-0732">Signal</keyword>
<dbReference type="PROSITE" id="PS51677">
    <property type="entry name" value="NODB"/>
    <property type="match status" value="1"/>
</dbReference>
<evidence type="ECO:0000256" key="4">
    <source>
        <dbReference type="ARBA" id="ARBA00022801"/>
    </source>
</evidence>
<evidence type="ECO:0000256" key="3">
    <source>
        <dbReference type="ARBA" id="ARBA00022729"/>
    </source>
</evidence>
<feature type="compositionally biased region" description="Low complexity" evidence="6">
    <location>
        <begin position="120"/>
        <end position="191"/>
    </location>
</feature>
<keyword evidence="10" id="KW-1185">Reference proteome</keyword>
<dbReference type="InterPro" id="IPR011330">
    <property type="entry name" value="Glyco_hydro/deAcase_b/a-brl"/>
</dbReference>
<evidence type="ECO:0000259" key="8">
    <source>
        <dbReference type="PROSITE" id="PS51677"/>
    </source>
</evidence>
<keyword evidence="7" id="KW-1133">Transmembrane helix</keyword>
<dbReference type="InterPro" id="IPR002509">
    <property type="entry name" value="NODB_dom"/>
</dbReference>
<keyword evidence="7" id="KW-0472">Membrane</keyword>
<evidence type="ECO:0000256" key="7">
    <source>
        <dbReference type="SAM" id="Phobius"/>
    </source>
</evidence>
<proteinExistence type="predicted"/>
<dbReference type="OMA" id="MANAGHC"/>
<dbReference type="PANTHER" id="PTHR46471">
    <property type="entry name" value="CHITIN DEACETYLASE"/>
    <property type="match status" value="1"/>
</dbReference>
<reference evidence="9 10" key="1">
    <citation type="journal article" date="2015" name="Genome Biol. Evol.">
        <title>Phylogenomic analyses indicate that early fungi evolved digesting cell walls of algal ancestors of land plants.</title>
        <authorList>
            <person name="Chang Y."/>
            <person name="Wang S."/>
            <person name="Sekimoto S."/>
            <person name="Aerts A.L."/>
            <person name="Choi C."/>
            <person name="Clum A."/>
            <person name="LaButti K.M."/>
            <person name="Lindquist E.A."/>
            <person name="Yee Ngan C."/>
            <person name="Ohm R.A."/>
            <person name="Salamov A.A."/>
            <person name="Grigoriev I.V."/>
            <person name="Spatafora J.W."/>
            <person name="Berbee M.L."/>
        </authorList>
    </citation>
    <scope>NUCLEOTIDE SEQUENCE [LARGE SCALE GENOMIC DNA]</scope>
    <source>
        <strain evidence="9 10">JEL478</strain>
    </source>
</reference>
<sequence>MASHSWQSREPSGQAHNDDYSEYSGSVQLGHSTPSAPSVVNNISIRLGRAPWGSNGAIGFGGKPAREIPQRKGRGLYLGMGILFAVLIAGGVVLGVVLSRRGDSGNSTADGQLAAAEGGATPLALPSSASRSTSRTGASSTRSATLARTSSAVVTSAAPTTTPPASSSTTAAPSSSLQASSSTVRPTTTTAAPPPPVPAPFFFIETQCVQPGMVALTFDDGPTEFTQGLLDLLDQLGIKATFFINGKTTWGVDVASQYGQYIITRMANAGHCIGVHTWTHADLTLLGSDDAIASEVQQVENAIAGYIGRRPYFVRPPYGYYTDRVLNVFRNLGYSAAVLWNYDTNDWRHEDDVAASVTVFRDAAAPGPGNGNILPLMHDRLARVAEVINQVVPMLRANGQWRFVTMDQCLGRPCFR</sequence>
<dbReference type="Gene3D" id="3.20.20.370">
    <property type="entry name" value="Glycoside hydrolase/deacetylase"/>
    <property type="match status" value="1"/>
</dbReference>
<evidence type="ECO:0000256" key="5">
    <source>
        <dbReference type="ARBA" id="ARBA00023277"/>
    </source>
</evidence>
<feature type="transmembrane region" description="Helical" evidence="7">
    <location>
        <begin position="76"/>
        <end position="98"/>
    </location>
</feature>
<keyword evidence="4" id="KW-0378">Hydrolase</keyword>
<evidence type="ECO:0000256" key="1">
    <source>
        <dbReference type="ARBA" id="ARBA00001941"/>
    </source>
</evidence>
<keyword evidence="5" id="KW-0119">Carbohydrate metabolism</keyword>
<dbReference type="SUPFAM" id="SSF88713">
    <property type="entry name" value="Glycoside hydrolase/deacetylase"/>
    <property type="match status" value="1"/>
</dbReference>
<dbReference type="GO" id="GO:0016810">
    <property type="term" value="F:hydrolase activity, acting on carbon-nitrogen (but not peptide) bonds"/>
    <property type="evidence" value="ECO:0007669"/>
    <property type="project" value="InterPro"/>
</dbReference>